<dbReference type="AlphaFoldDB" id="A0A9P1VXM8"/>
<dbReference type="GeneID" id="42591651"/>
<evidence type="ECO:0000313" key="3">
    <source>
        <dbReference type="Proteomes" id="UP000045039"/>
    </source>
</evidence>
<evidence type="ECO:0000256" key="1">
    <source>
        <dbReference type="SAM" id="Phobius"/>
    </source>
</evidence>
<comment type="caution">
    <text evidence="2">The sequence shown here is derived from an EMBL/GenBank/DDBJ whole genome shotgun (WGS) entry which is preliminary data.</text>
</comment>
<dbReference type="RefSeq" id="WP_003148933.1">
    <property type="nucleotide sequence ID" value="NZ_CAADLS010000019.1"/>
</dbReference>
<evidence type="ECO:0000313" key="2">
    <source>
        <dbReference type="EMBL" id="CRP79562.1"/>
    </source>
</evidence>
<sequence length="195" mass="22259">MNWDLLRYLLPFEASGDRRFKVALWLVVPTAIFGLLWLSADTEFGRAAGLAEGKMRLASAGRAAYWAVRAVRGNEDEKEKGFTYRGYLDKAQGDLMLAYLYRGSGRQRIILRLANVQEGTVNVEHFVESYRGQALRFDLFALPTERYPRAVVWKVDVPLNLEVIMKAGGAERNPPTNVVDWMFAKYYWRLACNGI</sequence>
<feature type="transmembrane region" description="Helical" evidence="1">
    <location>
        <begin position="20"/>
        <end position="38"/>
    </location>
</feature>
<dbReference type="Proteomes" id="UP000045039">
    <property type="component" value="Unassembled WGS sequence"/>
</dbReference>
<accession>A0A9P1VXM8</accession>
<proteinExistence type="predicted"/>
<dbReference type="EMBL" id="CVVU01000245">
    <property type="protein sequence ID" value="CRP79562.1"/>
    <property type="molecule type" value="Genomic_DNA"/>
</dbReference>
<keyword evidence="1" id="KW-0472">Membrane</keyword>
<name>A0A9P1VXM8_PSEAI</name>
<gene>
    <name evidence="2" type="ORF">PAERUG_P19_London_7_VIM_2_05_10_05568</name>
</gene>
<keyword evidence="1" id="KW-1133">Transmembrane helix</keyword>
<organism evidence="2 3">
    <name type="scientific">Pseudomonas aeruginosa</name>
    <dbReference type="NCBI Taxonomy" id="287"/>
    <lineage>
        <taxon>Bacteria</taxon>
        <taxon>Pseudomonadati</taxon>
        <taxon>Pseudomonadota</taxon>
        <taxon>Gammaproteobacteria</taxon>
        <taxon>Pseudomonadales</taxon>
        <taxon>Pseudomonadaceae</taxon>
        <taxon>Pseudomonas</taxon>
    </lineage>
</organism>
<protein>
    <submittedName>
        <fullName evidence="2">Uncharacterized protein</fullName>
    </submittedName>
</protein>
<keyword evidence="1" id="KW-0812">Transmembrane</keyword>
<reference evidence="3" key="1">
    <citation type="submission" date="2015-06" db="EMBL/GenBank/DDBJ databases">
        <authorList>
            <person name="Radhakrishnan Rajesh"/>
            <person name="Underwood Anthony"/>
            <person name="Al-Shahib Ali"/>
        </authorList>
    </citation>
    <scope>NUCLEOTIDE SEQUENCE [LARGE SCALE GENOMIC DNA]</scope>
    <source>
        <strain evidence="3">P19_London_7_VIM_2_05_10</strain>
    </source>
</reference>